<gene>
    <name evidence="9" type="primary">LOC101571594</name>
</gene>
<proteinExistence type="predicted"/>
<dbReference type="InterPro" id="IPR035983">
    <property type="entry name" value="Hect_E3_ubiquitin_ligase"/>
</dbReference>
<evidence type="ECO:0000256" key="5">
    <source>
        <dbReference type="PROSITE-ProRule" id="PRU00235"/>
    </source>
</evidence>
<dbReference type="InterPro" id="IPR000408">
    <property type="entry name" value="Reg_chr_condens"/>
</dbReference>
<dbReference type="CDD" id="cd00078">
    <property type="entry name" value="HECTc"/>
    <property type="match status" value="1"/>
</dbReference>
<sequence>MASSEVAGFRVSATKLLYGAMLDPKSLGFKHHCALPLWLEPGADTSSWDARTASGIVVAGGGGGAPRPDGAQVFPDTHFQGFRRPRPRAREPFFSHPAHPAPASDLFDLAASATPGTDPVPLLLSVSVQSRQKRSVSFPARPAPPRALAVFTSVSFPFLFLFGAVQSQTPSPVLPPAARGWRPGGSAVRADSSRARRPTPTQRLGRSLAGVTARPRNPRAVMEPPQPQNRRAATEPRRPQNRRAATEPRRAREYLKLGKKMKIHSMDQGAEHMLVLSSDGKIFEYSYSGEPARFQSILQEKNIIHVACGDYHSLALSKGGELFAWGQNVHGQLGVGRRFPTIPIPQPVQSIAGVPLVQISAGEAHSMALSLSGNVYSWGKNDCGQLGLGHTKNTDCPVFVDIPDNQKVEFLACGGTHTALLTQDGLVFTFGAGKYGQLGHNSTENELRPRLVTEFIGNRVTQIACGRWHTLAYVSDLGKVFSFGFGEEGQLGHGGKHNQLIPMPMKSPSNEELQFESHHLGKELIMIAGGNQSILLWMNKENSYVNLRRKILTLNEGTVKRWIDDVGTKQWQNTKREIQEIFSSPACLTRSFLVERGTGETISIDVDLQMARETFKKLTEKEQISSVIVTCLETSLLRALPCHSPHQEALLVFLLLPECPVMHDSYNWRNMVIPFVQAVCNLNGKSSQILKKFWASLEASSLNTLVQMLKTAIVSELPYIPTELSVCNMKILLEMMKEVHEVNKCNYHLPEDIFYIDELSNQLRATAEEILPFWAISQILDDHPSAVIFTHFPFVCNLQTKIKLLQVDSFMKMQKSAEKVNLCAVMEGKVESPTLILRINRSHLVEDALHQLSQVEDTDLLKTLVVEFIKEIRPESGGVTAEFFHCIFEEMTQPKYGMFIYPEEGSCMWFPINPKFKNRYFLFGMLCGLSLSLEEIINDEADDLKELGIYFSIPWDQNDVDLIPDGISVPVDQTNKKDYVSKCIDYVFNISIKAVYEEFHKGFYRVFNQKIIKCFQPKELMAAVIGSTNYDWEDFEKNSQYEEGYYISHPTIQMFWKAFHKLTLDEKKKFLLFLTGRDRLHVRGIQNRGILFRCPVTFSEKDYPTSLTCHSILYLPQYSTMERMEDALHVAINGHRGFVSHEILLG</sequence>
<dbReference type="Pfam" id="PF25390">
    <property type="entry name" value="WD40_RLD"/>
    <property type="match status" value="1"/>
</dbReference>
<feature type="compositionally biased region" description="Basic and acidic residues" evidence="6">
    <location>
        <begin position="232"/>
        <end position="248"/>
    </location>
</feature>
<dbReference type="InParanoid" id="A0A6P6DRE6"/>
<dbReference type="AlphaFoldDB" id="A0A6P6DRE6"/>
<dbReference type="OrthoDB" id="8068875at2759"/>
<dbReference type="GO" id="GO:0042296">
    <property type="term" value="F:ISG15 transferase activity"/>
    <property type="evidence" value="ECO:0007669"/>
    <property type="project" value="TreeGrafter"/>
</dbReference>
<evidence type="ECO:0000256" key="4">
    <source>
        <dbReference type="PROSITE-ProRule" id="PRU00104"/>
    </source>
</evidence>
<keyword evidence="3 4" id="KW-0833">Ubl conjugation pathway</keyword>
<dbReference type="PROSITE" id="PS00626">
    <property type="entry name" value="RCC1_2"/>
    <property type="match status" value="1"/>
</dbReference>
<protein>
    <submittedName>
        <fullName evidence="9">E3 ISG15--protein ligase HERC5-like</fullName>
    </submittedName>
</protein>
<dbReference type="GeneID" id="101571594"/>
<organism evidence="8 9">
    <name type="scientific">Octodon degus</name>
    <name type="common">Degu</name>
    <name type="synonym">Sciurus degus</name>
    <dbReference type="NCBI Taxonomy" id="10160"/>
    <lineage>
        <taxon>Eukaryota</taxon>
        <taxon>Metazoa</taxon>
        <taxon>Chordata</taxon>
        <taxon>Craniata</taxon>
        <taxon>Vertebrata</taxon>
        <taxon>Euteleostomi</taxon>
        <taxon>Mammalia</taxon>
        <taxon>Eutheria</taxon>
        <taxon>Euarchontoglires</taxon>
        <taxon>Glires</taxon>
        <taxon>Rodentia</taxon>
        <taxon>Hystricomorpha</taxon>
        <taxon>Octodontidae</taxon>
        <taxon>Octodon</taxon>
    </lineage>
</organism>
<reference evidence="9" key="1">
    <citation type="submission" date="2025-08" db="UniProtKB">
        <authorList>
            <consortium name="RefSeq"/>
        </authorList>
    </citation>
    <scope>IDENTIFICATION</scope>
</reference>
<feature type="domain" description="HECT" evidence="7">
    <location>
        <begin position="856"/>
        <end position="1138"/>
    </location>
</feature>
<accession>A0A6P6DRE6</accession>
<evidence type="ECO:0000313" key="9">
    <source>
        <dbReference type="RefSeq" id="XP_023562607.1"/>
    </source>
</evidence>
<dbReference type="PROSITE" id="PS50012">
    <property type="entry name" value="RCC1_3"/>
    <property type="match status" value="4"/>
</dbReference>
<feature type="repeat" description="RCC1" evidence="5">
    <location>
        <begin position="373"/>
        <end position="424"/>
    </location>
</feature>
<dbReference type="GO" id="GO:0016567">
    <property type="term" value="P:protein ubiquitination"/>
    <property type="evidence" value="ECO:0007669"/>
    <property type="project" value="TreeGrafter"/>
</dbReference>
<dbReference type="PANTHER" id="PTHR45622">
    <property type="entry name" value="UBIQUITIN-PROTEIN LIGASE E3A-RELATED"/>
    <property type="match status" value="1"/>
</dbReference>
<dbReference type="GO" id="GO:0005737">
    <property type="term" value="C:cytoplasm"/>
    <property type="evidence" value="ECO:0007669"/>
    <property type="project" value="TreeGrafter"/>
</dbReference>
<dbReference type="FunFam" id="3.30.2410.10:FF:000003">
    <property type="entry name" value="probable E3 ubiquitin-protein ligase HERC4 isoform X1"/>
    <property type="match status" value="1"/>
</dbReference>
<dbReference type="Pfam" id="PF00632">
    <property type="entry name" value="HECT"/>
    <property type="match status" value="1"/>
</dbReference>
<dbReference type="SMART" id="SM00119">
    <property type="entry name" value="HECTc"/>
    <property type="match status" value="1"/>
</dbReference>
<feature type="repeat" description="RCC1" evidence="5">
    <location>
        <begin position="320"/>
        <end position="372"/>
    </location>
</feature>
<dbReference type="GO" id="GO:0032020">
    <property type="term" value="P:ISG15-protein conjugation"/>
    <property type="evidence" value="ECO:0007669"/>
    <property type="project" value="TreeGrafter"/>
</dbReference>
<dbReference type="SUPFAM" id="SSF50985">
    <property type="entry name" value="RCC1/BLIP-II"/>
    <property type="match status" value="1"/>
</dbReference>
<feature type="repeat" description="RCC1" evidence="5">
    <location>
        <begin position="425"/>
        <end position="476"/>
    </location>
</feature>
<evidence type="ECO:0000256" key="2">
    <source>
        <dbReference type="ARBA" id="ARBA00022737"/>
    </source>
</evidence>
<dbReference type="GO" id="GO:0061630">
    <property type="term" value="F:ubiquitin protein ligase activity"/>
    <property type="evidence" value="ECO:0007669"/>
    <property type="project" value="TreeGrafter"/>
</dbReference>
<dbReference type="PRINTS" id="PR00633">
    <property type="entry name" value="RCCNDNSATION"/>
</dbReference>
<evidence type="ECO:0000313" key="8">
    <source>
        <dbReference type="Proteomes" id="UP000515203"/>
    </source>
</evidence>
<feature type="repeat" description="RCC1" evidence="5">
    <location>
        <begin position="478"/>
        <end position="540"/>
    </location>
</feature>
<dbReference type="InterPro" id="IPR000569">
    <property type="entry name" value="HECT_dom"/>
</dbReference>
<dbReference type="Gene3D" id="3.30.2410.10">
    <property type="entry name" value="Hect, E3 ligase catalytic domain"/>
    <property type="match status" value="1"/>
</dbReference>
<feature type="active site" description="Glycyl thioester intermediate" evidence="4">
    <location>
        <position position="1109"/>
    </location>
</feature>
<evidence type="ECO:0000256" key="3">
    <source>
        <dbReference type="ARBA" id="ARBA00022786"/>
    </source>
</evidence>
<keyword evidence="8" id="KW-1185">Reference proteome</keyword>
<dbReference type="Gene3D" id="2.130.10.30">
    <property type="entry name" value="Regulator of chromosome condensation 1/beta-lactamase-inhibitor protein II"/>
    <property type="match status" value="1"/>
</dbReference>
<keyword evidence="2" id="KW-0677">Repeat</keyword>
<dbReference type="Proteomes" id="UP000515203">
    <property type="component" value="Unplaced"/>
</dbReference>
<dbReference type="Gene3D" id="3.30.2160.10">
    <property type="entry name" value="Hect, E3 ligase catalytic domain"/>
    <property type="match status" value="1"/>
</dbReference>
<dbReference type="Gene3D" id="3.90.1750.10">
    <property type="entry name" value="Hect, E3 ligase catalytic domains"/>
    <property type="match status" value="2"/>
</dbReference>
<dbReference type="RefSeq" id="XP_023562607.1">
    <property type="nucleotide sequence ID" value="XM_023706839.1"/>
</dbReference>
<dbReference type="GO" id="GO:0006511">
    <property type="term" value="P:ubiquitin-dependent protein catabolic process"/>
    <property type="evidence" value="ECO:0007669"/>
    <property type="project" value="TreeGrafter"/>
</dbReference>
<keyword evidence="1" id="KW-0808">Transferase</keyword>
<feature type="region of interest" description="Disordered" evidence="6">
    <location>
        <begin position="174"/>
        <end position="248"/>
    </location>
</feature>
<evidence type="ECO:0000259" key="7">
    <source>
        <dbReference type="PROSITE" id="PS50237"/>
    </source>
</evidence>
<name>A0A6P6DRE6_OCTDE</name>
<dbReference type="InterPro" id="IPR051709">
    <property type="entry name" value="Ub-ligase/GTPase-reg"/>
</dbReference>
<dbReference type="PROSITE" id="PS50237">
    <property type="entry name" value="HECT"/>
    <property type="match status" value="1"/>
</dbReference>
<evidence type="ECO:0000256" key="6">
    <source>
        <dbReference type="SAM" id="MobiDB-lite"/>
    </source>
</evidence>
<dbReference type="PANTHER" id="PTHR45622:SF7">
    <property type="entry name" value="E3 ISG15--PROTEIN LIGASE HERC5"/>
    <property type="match status" value="1"/>
</dbReference>
<evidence type="ECO:0000256" key="1">
    <source>
        <dbReference type="ARBA" id="ARBA00022679"/>
    </source>
</evidence>
<dbReference type="FunFam" id="2.130.10.30:FF:000025">
    <property type="entry name" value="HECT and RLD domain containing E3 ubiquitin protein ligase 5"/>
    <property type="match status" value="1"/>
</dbReference>
<dbReference type="InterPro" id="IPR009091">
    <property type="entry name" value="RCC1/BLIP-II"/>
</dbReference>
<dbReference type="InterPro" id="IPR058923">
    <property type="entry name" value="RCC1-like_dom"/>
</dbReference>
<dbReference type="SUPFAM" id="SSF56204">
    <property type="entry name" value="Hect, E3 ligase catalytic domain"/>
    <property type="match status" value="1"/>
</dbReference>